<dbReference type="Proteomes" id="UP001253637">
    <property type="component" value="Segment"/>
</dbReference>
<organism evidence="2 3">
    <name type="scientific">Pandoravirus japonicus</name>
    <dbReference type="NCBI Taxonomy" id="2823154"/>
    <lineage>
        <taxon>Viruses</taxon>
        <taxon>Pandoravirus</taxon>
    </lineage>
</organism>
<evidence type="ECO:0000313" key="3">
    <source>
        <dbReference type="Proteomes" id="UP001253637"/>
    </source>
</evidence>
<keyword evidence="1" id="KW-1133">Transmembrane helix</keyword>
<sequence>MRRSWGLPNGGQRLADRLEHANSTVGVPIVPRLILDFLAARLAAAQRQVCLWALCRHARTAFFFFFSSVYLPFLFAFLRKETTMRIGVPAITTRPGRAAKGPFCFFIARHHRAGLASIAGDRQMPPQYKLNFFVAIGRAPTQSAPSALFFVFV</sequence>
<keyword evidence="1" id="KW-0472">Membrane</keyword>
<reference evidence="2" key="1">
    <citation type="submission" date="2021-04" db="EMBL/GenBank/DDBJ databases">
        <title>Draft Genome Sequence of Pandoravirus japonicus, Isolated from the Sabaishi River of Niigata, Japan.</title>
        <authorList>
            <person name="Hosokawa N."/>
            <person name="Takahashi H."/>
            <person name="Aoki K."/>
            <person name="Takemura M."/>
        </authorList>
    </citation>
    <scope>NUCLEOTIDE SEQUENCE</scope>
</reference>
<dbReference type="EMBL" id="LC625835">
    <property type="protein sequence ID" value="BCU03870.1"/>
    <property type="molecule type" value="Genomic_DNA"/>
</dbReference>
<evidence type="ECO:0000256" key="1">
    <source>
        <dbReference type="SAM" id="Phobius"/>
    </source>
</evidence>
<proteinExistence type="predicted"/>
<name>A0A811BR91_9VIRU</name>
<feature type="transmembrane region" description="Helical" evidence="1">
    <location>
        <begin position="61"/>
        <end position="78"/>
    </location>
</feature>
<keyword evidence="1" id="KW-0812">Transmembrane</keyword>
<protein>
    <submittedName>
        <fullName evidence="2">Uncharacterized protein</fullName>
    </submittedName>
</protein>
<accession>A0A811BR91</accession>
<evidence type="ECO:0000313" key="2">
    <source>
        <dbReference type="EMBL" id="BCU03870.1"/>
    </source>
</evidence>